<keyword evidence="1" id="KW-0732">Signal</keyword>
<dbReference type="EMBL" id="CP099489">
    <property type="protein sequence ID" value="USQ81142.1"/>
    <property type="molecule type" value="Genomic_DNA"/>
</dbReference>
<dbReference type="Proteomes" id="UP001056455">
    <property type="component" value="Chromosome"/>
</dbReference>
<dbReference type="PROSITE" id="PS51257">
    <property type="entry name" value="PROKAR_LIPOPROTEIN"/>
    <property type="match status" value="1"/>
</dbReference>
<protein>
    <submittedName>
        <fullName evidence="2">CueP family metal-binding protein</fullName>
    </submittedName>
</protein>
<keyword evidence="3" id="KW-1185">Reference proteome</keyword>
<sequence>MRTRFPVVLAIGAFVLSACSTGSDAVSTDPLLADHGLDGLTAQQIVEELEASTEQRPLRLGASVSEDELLLDDGTTEMALPLPEDEFYLSVAPFVTQTHDCFYHSLSGCQGELVGEEVAVTITDASGDVLVDEEMTTHTNGFVGFWLPREITGTIEVSREGYAGSVPFSTTDGSPTCITTLQLDPAAAR</sequence>
<accession>A0ABY4YWJ6</accession>
<dbReference type="RefSeq" id="WP_252594526.1">
    <property type="nucleotide sequence ID" value="NZ_CP099489.1"/>
</dbReference>
<feature type="chain" id="PRO_5046171951" evidence="1">
    <location>
        <begin position="26"/>
        <end position="189"/>
    </location>
</feature>
<organism evidence="2 3">
    <name type="scientific">Ornithinimicrobium faecis</name>
    <dbReference type="NCBI Taxonomy" id="2934158"/>
    <lineage>
        <taxon>Bacteria</taxon>
        <taxon>Bacillati</taxon>
        <taxon>Actinomycetota</taxon>
        <taxon>Actinomycetes</taxon>
        <taxon>Micrococcales</taxon>
        <taxon>Ornithinimicrobiaceae</taxon>
        <taxon>Ornithinimicrobium</taxon>
    </lineage>
</organism>
<dbReference type="Gene3D" id="2.60.40.3700">
    <property type="match status" value="1"/>
</dbReference>
<dbReference type="InterPro" id="IPR047808">
    <property type="entry name" value="CueP-like"/>
</dbReference>
<evidence type="ECO:0000313" key="3">
    <source>
        <dbReference type="Proteomes" id="UP001056455"/>
    </source>
</evidence>
<name>A0ABY4YWJ6_9MICO</name>
<gene>
    <name evidence="2" type="ORF">NF556_05720</name>
</gene>
<evidence type="ECO:0000256" key="1">
    <source>
        <dbReference type="SAM" id="SignalP"/>
    </source>
</evidence>
<evidence type="ECO:0000313" key="2">
    <source>
        <dbReference type="EMBL" id="USQ81142.1"/>
    </source>
</evidence>
<proteinExistence type="predicted"/>
<feature type="signal peptide" evidence="1">
    <location>
        <begin position="1"/>
        <end position="25"/>
    </location>
</feature>
<dbReference type="NCBIfam" id="NF038094">
    <property type="entry name" value="CueP_fam"/>
    <property type="match status" value="1"/>
</dbReference>
<dbReference type="Pfam" id="PF21172">
    <property type="entry name" value="CueP"/>
    <property type="match status" value="1"/>
</dbReference>
<reference evidence="2" key="1">
    <citation type="submission" date="2022-06" db="EMBL/GenBank/DDBJ databases">
        <title>Ornithinimicrobium HY1793.</title>
        <authorList>
            <person name="Huang Y."/>
        </authorList>
    </citation>
    <scope>NUCLEOTIDE SEQUENCE</scope>
    <source>
        <strain evidence="2">HY1793</strain>
    </source>
</reference>